<reference evidence="2" key="1">
    <citation type="journal article" date="2011" name="PLoS Genet.">
        <title>Genomic analysis of the necrotrophic fungal pathogens Sclerotinia sclerotiorum and Botrytis cinerea.</title>
        <authorList>
            <person name="Amselem J."/>
            <person name="Cuomo C.A."/>
            <person name="van Kan J.A."/>
            <person name="Viaud M."/>
            <person name="Benito E.P."/>
            <person name="Couloux A."/>
            <person name="Coutinho P.M."/>
            <person name="de Vries R.P."/>
            <person name="Dyer P.S."/>
            <person name="Fillinger S."/>
            <person name="Fournier E."/>
            <person name="Gout L."/>
            <person name="Hahn M."/>
            <person name="Kohn L."/>
            <person name="Lapalu N."/>
            <person name="Plummer K.M."/>
            <person name="Pradier J.M."/>
            <person name="Quevillon E."/>
            <person name="Sharon A."/>
            <person name="Simon A."/>
            <person name="ten Have A."/>
            <person name="Tudzynski B."/>
            <person name="Tudzynski P."/>
            <person name="Wincker P."/>
            <person name="Andrew M."/>
            <person name="Anthouard V."/>
            <person name="Beever R.E."/>
            <person name="Beffa R."/>
            <person name="Benoit I."/>
            <person name="Bouzid O."/>
            <person name="Brault B."/>
            <person name="Chen Z."/>
            <person name="Choquer M."/>
            <person name="Collemare J."/>
            <person name="Cotton P."/>
            <person name="Danchin E.G."/>
            <person name="Da Silva C."/>
            <person name="Gautier A."/>
            <person name="Giraud C."/>
            <person name="Giraud T."/>
            <person name="Gonzalez C."/>
            <person name="Grossetete S."/>
            <person name="Guldener U."/>
            <person name="Henrissat B."/>
            <person name="Howlett B.J."/>
            <person name="Kodira C."/>
            <person name="Kretschmer M."/>
            <person name="Lappartient A."/>
            <person name="Leroch M."/>
            <person name="Levis C."/>
            <person name="Mauceli E."/>
            <person name="Neuveglise C."/>
            <person name="Oeser B."/>
            <person name="Pearson M."/>
            <person name="Poulain J."/>
            <person name="Poussereau N."/>
            <person name="Quesneville H."/>
            <person name="Rascle C."/>
            <person name="Schumacher J."/>
            <person name="Segurens B."/>
            <person name="Sexton A."/>
            <person name="Silva E."/>
            <person name="Sirven C."/>
            <person name="Soanes D.M."/>
            <person name="Talbot N.J."/>
            <person name="Templeton M."/>
            <person name="Yandava C."/>
            <person name="Yarden O."/>
            <person name="Zeng Q."/>
            <person name="Rollins J.A."/>
            <person name="Lebrun M.H."/>
            <person name="Dickman M."/>
        </authorList>
    </citation>
    <scope>NUCLEOTIDE SEQUENCE [LARGE SCALE GENOMIC DNA]</scope>
    <source>
        <strain evidence="2">ATCC 18683 / 1980 / Ss-1</strain>
    </source>
</reference>
<dbReference type="AlphaFoldDB" id="A7E447"/>
<proteinExistence type="predicted"/>
<protein>
    <submittedName>
        <fullName evidence="1">Uncharacterized protein</fullName>
    </submittedName>
</protein>
<name>A7E447_SCLS1</name>
<evidence type="ECO:0000313" key="1">
    <source>
        <dbReference type="EMBL" id="EDN90669.1"/>
    </source>
</evidence>
<dbReference type="EMBL" id="CH476621">
    <property type="protein sequence ID" value="EDN90669.1"/>
    <property type="molecule type" value="Genomic_DNA"/>
</dbReference>
<organism evidence="1 2">
    <name type="scientific">Sclerotinia sclerotiorum (strain ATCC 18683 / 1980 / Ss-1)</name>
    <name type="common">White mold</name>
    <name type="synonym">Whetzelinia sclerotiorum</name>
    <dbReference type="NCBI Taxonomy" id="665079"/>
    <lineage>
        <taxon>Eukaryota</taxon>
        <taxon>Fungi</taxon>
        <taxon>Dikarya</taxon>
        <taxon>Ascomycota</taxon>
        <taxon>Pezizomycotina</taxon>
        <taxon>Leotiomycetes</taxon>
        <taxon>Helotiales</taxon>
        <taxon>Sclerotiniaceae</taxon>
        <taxon>Sclerotinia</taxon>
    </lineage>
</organism>
<accession>A7E447</accession>
<dbReference type="RefSeq" id="XP_001597983.1">
    <property type="nucleotide sequence ID" value="XM_001597933.1"/>
</dbReference>
<dbReference type="Proteomes" id="UP000001312">
    <property type="component" value="Unassembled WGS sequence"/>
</dbReference>
<keyword evidence="2" id="KW-1185">Reference proteome</keyword>
<dbReference type="GeneID" id="5494654"/>
<dbReference type="HOGENOM" id="CLU_2307738_0_0_1"/>
<sequence>MDALDWEGQDGRYFLIQSPVSTITNKTTYFVLHKDRWVFDARNNDIIQKLSGEDGEMEQLQATFHNRTRNLRINDREDFSTSPANPSSRIKLSGIYMPIN</sequence>
<dbReference type="InParanoid" id="A7E447"/>
<evidence type="ECO:0000313" key="2">
    <source>
        <dbReference type="Proteomes" id="UP000001312"/>
    </source>
</evidence>
<dbReference type="KEGG" id="ssl:SS1G_00069"/>
<gene>
    <name evidence="1" type="ORF">SS1G_00069</name>
</gene>